<keyword evidence="3 5" id="KW-0863">Zinc-finger</keyword>
<gene>
    <name evidence="8" type="primary">ZNF474</name>
    <name evidence="8" type="ORF">AK812_SmicGene10491</name>
</gene>
<evidence type="ECO:0000256" key="5">
    <source>
        <dbReference type="PROSITE-ProRule" id="PRU01371"/>
    </source>
</evidence>
<evidence type="ECO:0000256" key="2">
    <source>
        <dbReference type="ARBA" id="ARBA00022737"/>
    </source>
</evidence>
<reference evidence="8 9" key="1">
    <citation type="submission" date="2016-02" db="EMBL/GenBank/DDBJ databases">
        <title>Genome analysis of coral dinoflagellate symbionts highlights evolutionary adaptations to a symbiotic lifestyle.</title>
        <authorList>
            <person name="Aranda M."/>
            <person name="Li Y."/>
            <person name="Liew Y.J."/>
            <person name="Baumgarten S."/>
            <person name="Simakov O."/>
            <person name="Wilson M."/>
            <person name="Piel J."/>
            <person name="Ashoor H."/>
            <person name="Bougouffa S."/>
            <person name="Bajic V.B."/>
            <person name="Ryu T."/>
            <person name="Ravasi T."/>
            <person name="Bayer T."/>
            <person name="Micklem G."/>
            <person name="Kim H."/>
            <person name="Bhak J."/>
            <person name="Lajeunesse T.C."/>
            <person name="Voolstra C.R."/>
        </authorList>
    </citation>
    <scope>NUCLEOTIDE SEQUENCE [LARGE SCALE GENOMIC DNA]</scope>
    <source>
        <strain evidence="8 9">CCMP2467</strain>
    </source>
</reference>
<evidence type="ECO:0000259" key="7">
    <source>
        <dbReference type="PROSITE" id="PS52027"/>
    </source>
</evidence>
<keyword evidence="1" id="KW-0479">Metal-binding</keyword>
<evidence type="ECO:0000256" key="3">
    <source>
        <dbReference type="ARBA" id="ARBA00022771"/>
    </source>
</evidence>
<evidence type="ECO:0000256" key="1">
    <source>
        <dbReference type="ARBA" id="ARBA00022723"/>
    </source>
</evidence>
<proteinExistence type="predicted"/>
<keyword evidence="9" id="KW-1185">Reference proteome</keyword>
<dbReference type="PANTHER" id="PTHR13555">
    <property type="entry name" value="C2H2 ZINC FINGER CGI-62-RELATED"/>
    <property type="match status" value="1"/>
</dbReference>
<dbReference type="PANTHER" id="PTHR13555:SF68">
    <property type="entry name" value="ZINC FINGER PROTEIN 474"/>
    <property type="match status" value="1"/>
</dbReference>
<name>A0A1Q9EFG8_SYMMI</name>
<dbReference type="Proteomes" id="UP000186817">
    <property type="component" value="Unassembled WGS sequence"/>
</dbReference>
<dbReference type="InterPro" id="IPR026319">
    <property type="entry name" value="ZC2HC1A/B-like"/>
</dbReference>
<accession>A0A1Q9EFG8</accession>
<protein>
    <submittedName>
        <fullName evidence="8">Zinc finger protein 474</fullName>
    </submittedName>
</protein>
<feature type="domain" description="C2HC/C3H-type" evidence="7">
    <location>
        <begin position="77"/>
        <end position="106"/>
    </location>
</feature>
<dbReference type="PROSITE" id="PS52027">
    <property type="entry name" value="ZF_C2HC_C3H"/>
    <property type="match status" value="1"/>
</dbReference>
<dbReference type="InterPro" id="IPR049899">
    <property type="entry name" value="Znf_C2HC_C3H"/>
</dbReference>
<dbReference type="EMBL" id="LSRX01000165">
    <property type="protein sequence ID" value="OLQ06175.1"/>
    <property type="molecule type" value="Genomic_DNA"/>
</dbReference>
<evidence type="ECO:0000313" key="9">
    <source>
        <dbReference type="Proteomes" id="UP000186817"/>
    </source>
</evidence>
<feature type="region of interest" description="Disordered" evidence="6">
    <location>
        <begin position="50"/>
        <end position="74"/>
    </location>
</feature>
<dbReference type="OrthoDB" id="265955at2759"/>
<evidence type="ECO:0000256" key="6">
    <source>
        <dbReference type="SAM" id="MobiDB-lite"/>
    </source>
</evidence>
<keyword evidence="4" id="KW-0862">Zinc</keyword>
<dbReference type="Gene3D" id="3.30.160.60">
    <property type="entry name" value="Classic Zinc Finger"/>
    <property type="match status" value="1"/>
</dbReference>
<evidence type="ECO:0000256" key="4">
    <source>
        <dbReference type="ARBA" id="ARBA00022833"/>
    </source>
</evidence>
<feature type="compositionally biased region" description="Low complexity" evidence="6">
    <location>
        <begin position="62"/>
        <end position="73"/>
    </location>
</feature>
<comment type="caution">
    <text evidence="8">The sequence shown here is derived from an EMBL/GenBank/DDBJ whole genome shotgun (WGS) entry which is preliminary data.</text>
</comment>
<dbReference type="GO" id="GO:0008270">
    <property type="term" value="F:zinc ion binding"/>
    <property type="evidence" value="ECO:0007669"/>
    <property type="project" value="UniProtKB-KW"/>
</dbReference>
<sequence length="187" mass="20873">MSQDDYNRAALKIFQACHMLSCKFCSRTFWDEEKFEQHVRICEDVATDGARAQHAKSPGRSPSPNTSPASPSPKQIPSLLCHICGKQFGTASLEIHMRQCAKKWEQRQATKPAELRRALPHRPERTPDMTQETYDSLIKDMAKTEGMAAEAVEETSAVLVNCLKCGSTVAGDQFHLHICHQTEVATS</sequence>
<dbReference type="AlphaFoldDB" id="A0A1Q9EFG8"/>
<keyword evidence="2" id="KW-0677">Repeat</keyword>
<evidence type="ECO:0000313" key="8">
    <source>
        <dbReference type="EMBL" id="OLQ06175.1"/>
    </source>
</evidence>
<dbReference type="Pfam" id="PF13913">
    <property type="entry name" value="zf-C2HC_2"/>
    <property type="match status" value="2"/>
</dbReference>
<organism evidence="8 9">
    <name type="scientific">Symbiodinium microadriaticum</name>
    <name type="common">Dinoflagellate</name>
    <name type="synonym">Zooxanthella microadriatica</name>
    <dbReference type="NCBI Taxonomy" id="2951"/>
    <lineage>
        <taxon>Eukaryota</taxon>
        <taxon>Sar</taxon>
        <taxon>Alveolata</taxon>
        <taxon>Dinophyceae</taxon>
        <taxon>Suessiales</taxon>
        <taxon>Symbiodiniaceae</taxon>
        <taxon>Symbiodinium</taxon>
    </lineage>
</organism>